<comment type="caution">
    <text evidence="4">The sequence shown here is derived from an EMBL/GenBank/DDBJ whole genome shotgun (WGS) entry which is preliminary data.</text>
</comment>
<comment type="similarity">
    <text evidence="1">Belongs to the amidinotransferase family.</text>
</comment>
<evidence type="ECO:0000313" key="4">
    <source>
        <dbReference type="EMBL" id="MBD6618873.1"/>
    </source>
</evidence>
<sequence>MELSSIQTTNRAIENKSYEEEFQNANTDNLVVNSYNEWDPLEEIVVGRLEGAIHPPKHISLLGGIPKKLYNVLSFVGGSKVSQRWGIAPAQKELDEFIHILESEGVKVRRPSFTDYSRTFSTPNWKSKGNCSACPRDCFLVIGNEIIEAPMSWRCRYFERHAYYPLFKEYFEQGAKWTSAPRPMLLDSLYDKNYTVPKDGESMRYVINESEVVFDAADFVRCGRDIFVTKSNVTNEAGINWLQRHLGNDFRVHTIETRSKQPMHIDTTFVPLAPGKVMINPKYIDVKKLPSILKSWDILVAPEPVIVKGGLFSETAALCSMWLSMNVLVLDEERVICEKSQEPTIQALKDWGFKPIPCNFLHFNPFGGAFHCATLDIRRRGTLQSYF</sequence>
<dbReference type="Gene3D" id="3.75.10.10">
    <property type="entry name" value="L-arginine/glycine Amidinotransferase, Chain A"/>
    <property type="match status" value="1"/>
</dbReference>
<dbReference type="PANTHER" id="PTHR10488:SF1">
    <property type="entry name" value="GLYCINE AMIDINOTRANSFERASE, MITOCHONDRIAL"/>
    <property type="match status" value="1"/>
</dbReference>
<dbReference type="GO" id="GO:0015068">
    <property type="term" value="F:glycine amidinotransferase activity"/>
    <property type="evidence" value="ECO:0007669"/>
    <property type="project" value="TreeGrafter"/>
</dbReference>
<dbReference type="SUPFAM" id="SSF55909">
    <property type="entry name" value="Pentein"/>
    <property type="match status" value="1"/>
</dbReference>
<organism evidence="4 5">
    <name type="scientific">Komarekiella delphini-convector SJRDD-AB1</name>
    <dbReference type="NCBI Taxonomy" id="2593771"/>
    <lineage>
        <taxon>Bacteria</taxon>
        <taxon>Bacillati</taxon>
        <taxon>Cyanobacteriota</taxon>
        <taxon>Cyanophyceae</taxon>
        <taxon>Nostocales</taxon>
        <taxon>Nostocaceae</taxon>
        <taxon>Komarekiella</taxon>
        <taxon>Komarekiella delphini-convector</taxon>
    </lineage>
</organism>
<evidence type="ECO:0000313" key="5">
    <source>
        <dbReference type="Proteomes" id="UP001165986"/>
    </source>
</evidence>
<evidence type="ECO:0000256" key="2">
    <source>
        <dbReference type="ARBA" id="ARBA00022679"/>
    </source>
</evidence>
<evidence type="ECO:0000256" key="1">
    <source>
        <dbReference type="ARBA" id="ARBA00006943"/>
    </source>
</evidence>
<dbReference type="PANTHER" id="PTHR10488">
    <property type="entry name" value="GLYCINE AMIDINOTRANSFERASE, MITOCHONDRIAL"/>
    <property type="match status" value="1"/>
</dbReference>
<proteinExistence type="inferred from homology"/>
<evidence type="ECO:0000256" key="3">
    <source>
        <dbReference type="PIRSR" id="PIRSR633195-1"/>
    </source>
</evidence>
<keyword evidence="5" id="KW-1185">Reference proteome</keyword>
<keyword evidence="2" id="KW-0808">Transferase</keyword>
<reference evidence="4" key="1">
    <citation type="submission" date="2019-07" db="EMBL/GenBank/DDBJ databases">
        <title>Toxilogical consequences of a new and cryptic species of cyanobacteria (Komarekiella delphini-convector) recovered from the epidermis of a bottlenose dolphin and 1500 ft. in the air.</title>
        <authorList>
            <person name="Brown A.O."/>
            <person name="Dvorak P."/>
            <person name="Villanueva C.D."/>
            <person name="Foss A.J."/>
            <person name="Garvey A.D."/>
            <person name="Gibson Q.A."/>
            <person name="Johansen J.R."/>
            <person name="Casamatta D.A."/>
        </authorList>
    </citation>
    <scope>NUCLEOTIDE SEQUENCE</scope>
    <source>
        <strain evidence="4">SJRDD-AB1</strain>
    </source>
</reference>
<dbReference type="Proteomes" id="UP001165986">
    <property type="component" value="Unassembled WGS sequence"/>
</dbReference>
<name>A0AA40T0S7_9NOST</name>
<dbReference type="InterPro" id="IPR033195">
    <property type="entry name" value="AmidinoTrfase"/>
</dbReference>
<dbReference type="RefSeq" id="WP_191760074.1">
    <property type="nucleotide sequence ID" value="NZ_VJXY01000032.1"/>
</dbReference>
<accession>A0AA40T0S7</accession>
<dbReference type="CDD" id="cd21136">
    <property type="entry name" value="amidinotransferase_AGAT-like"/>
    <property type="match status" value="1"/>
</dbReference>
<protein>
    <submittedName>
        <fullName evidence="4">Amidinotransferase</fullName>
    </submittedName>
</protein>
<gene>
    <name evidence="4" type="ORF">FNW02_24365</name>
</gene>
<feature type="active site" evidence="3">
    <location>
        <position position="264"/>
    </location>
</feature>
<dbReference type="EMBL" id="VJXY01000032">
    <property type="protein sequence ID" value="MBD6618873.1"/>
    <property type="molecule type" value="Genomic_DNA"/>
</dbReference>
<dbReference type="GO" id="GO:0006601">
    <property type="term" value="P:creatine biosynthetic process"/>
    <property type="evidence" value="ECO:0007669"/>
    <property type="project" value="TreeGrafter"/>
</dbReference>
<feature type="active site" evidence="3">
    <location>
        <position position="215"/>
    </location>
</feature>
<feature type="active site" description="Amidino-cysteine intermediate" evidence="3">
    <location>
        <position position="372"/>
    </location>
</feature>
<dbReference type="AlphaFoldDB" id="A0AA40T0S7"/>